<evidence type="ECO:0000259" key="7">
    <source>
        <dbReference type="Pfam" id="PF01385"/>
    </source>
</evidence>
<dbReference type="GO" id="GO:0006310">
    <property type="term" value="P:DNA recombination"/>
    <property type="evidence" value="ECO:0007669"/>
    <property type="project" value="UniProtKB-KW"/>
</dbReference>
<sequence length="404" mass="45973">MLNLTYTYRLKPTHQQSQTYEAWRETARRVWNFALAERKDWYQSRSCRIDACSLKSEYVISADAPRPTFASQCKALTQARKSNPDLKAAHSQMLQQVLRRVEKAFIGMWETGRGFPRFKKQGRMRSLLFPQLGINPIQGNKVKLPGVGWVKMLMSRPIPDGFALKQAQVVKRASGWYVMLTLQADINVPHVMPHGQAVGIDLGLKSFLATSTGEQIVRPRFFVELQRKLRLLQQRASHKVKGSNNWRKAQAKVARLHEHIHDSRSYFHFKLAHQLCDGVGMIFAEDLNVIAWAKGMFSKHTLDAGFGEFFSILEWVCWKRGVYFAKVNPNGTSQTCPNCNHHTGKKELSDRIHHCSECKYTTDRDVAAAQIVMQRGLAAVGHTVKMLGEGLSNSSLLTQESPFF</sequence>
<dbReference type="InterPro" id="IPR021027">
    <property type="entry name" value="Transposase_put_HTH"/>
</dbReference>
<dbReference type="EMBL" id="JAHHIF010000082">
    <property type="protein sequence ID" value="MBW4549088.1"/>
    <property type="molecule type" value="Genomic_DNA"/>
</dbReference>
<accession>A0A951UD41</accession>
<keyword evidence="4" id="KW-0862">Zinc</keyword>
<dbReference type="GO" id="GO:0003677">
    <property type="term" value="F:DNA binding"/>
    <property type="evidence" value="ECO:0007669"/>
    <property type="project" value="UniProtKB-KW"/>
</dbReference>
<evidence type="ECO:0000256" key="3">
    <source>
        <dbReference type="ARBA" id="ARBA00022723"/>
    </source>
</evidence>
<comment type="caution">
    <text evidence="10">The sequence shown here is derived from an EMBL/GenBank/DDBJ whole genome shotgun (WGS) entry which is preliminary data.</text>
</comment>
<gene>
    <name evidence="10" type="ORF">KME25_32490</name>
</gene>
<dbReference type="InterPro" id="IPR001959">
    <property type="entry name" value="Transposase"/>
</dbReference>
<name>A0A951UD41_9CYAN</name>
<dbReference type="InterPro" id="IPR010095">
    <property type="entry name" value="Cas12f1-like_TNB"/>
</dbReference>
<evidence type="ECO:0000259" key="8">
    <source>
        <dbReference type="Pfam" id="PF07282"/>
    </source>
</evidence>
<dbReference type="Pfam" id="PF07282">
    <property type="entry name" value="Cas12f1-like_TNB"/>
    <property type="match status" value="1"/>
</dbReference>
<evidence type="ECO:0000256" key="5">
    <source>
        <dbReference type="ARBA" id="ARBA00023125"/>
    </source>
</evidence>
<evidence type="ECO:0000259" key="9">
    <source>
        <dbReference type="Pfam" id="PF12323"/>
    </source>
</evidence>
<evidence type="ECO:0000313" key="10">
    <source>
        <dbReference type="EMBL" id="MBW4549088.1"/>
    </source>
</evidence>
<dbReference type="NCBIfam" id="NF040570">
    <property type="entry name" value="guided_TnpB"/>
    <property type="match status" value="1"/>
</dbReference>
<reference evidence="10" key="1">
    <citation type="submission" date="2021-05" db="EMBL/GenBank/DDBJ databases">
        <authorList>
            <person name="Pietrasiak N."/>
            <person name="Ward R."/>
            <person name="Stajich J.E."/>
            <person name="Kurbessoian T."/>
        </authorList>
    </citation>
    <scope>NUCLEOTIDE SEQUENCE</scope>
    <source>
        <strain evidence="10">CPER-KK1</strain>
    </source>
</reference>
<dbReference type="Pfam" id="PF12323">
    <property type="entry name" value="HTH_OrfB_IS605"/>
    <property type="match status" value="1"/>
</dbReference>
<evidence type="ECO:0000256" key="4">
    <source>
        <dbReference type="ARBA" id="ARBA00022833"/>
    </source>
</evidence>
<evidence type="ECO:0000256" key="6">
    <source>
        <dbReference type="ARBA" id="ARBA00023172"/>
    </source>
</evidence>
<feature type="domain" description="Cas12f1-like TNB" evidence="8">
    <location>
        <begin position="306"/>
        <end position="370"/>
    </location>
</feature>
<comment type="similarity">
    <text evidence="1">In the C-terminal section; belongs to the transposase 35 family.</text>
</comment>
<proteinExistence type="inferred from homology"/>
<keyword evidence="3" id="KW-0479">Metal-binding</keyword>
<reference evidence="10" key="2">
    <citation type="journal article" date="2022" name="Microbiol. Resour. Announc.">
        <title>Metagenome Sequencing to Explore Phylogenomics of Terrestrial Cyanobacteria.</title>
        <authorList>
            <person name="Ward R.D."/>
            <person name="Stajich J.E."/>
            <person name="Johansen J.R."/>
            <person name="Huntemann M."/>
            <person name="Clum A."/>
            <person name="Foster B."/>
            <person name="Foster B."/>
            <person name="Roux S."/>
            <person name="Palaniappan K."/>
            <person name="Varghese N."/>
            <person name="Mukherjee S."/>
            <person name="Reddy T.B.K."/>
            <person name="Daum C."/>
            <person name="Copeland A."/>
            <person name="Chen I.A."/>
            <person name="Ivanova N.N."/>
            <person name="Kyrpides N.C."/>
            <person name="Shapiro N."/>
            <person name="Eloe-Fadrosh E.A."/>
            <person name="Pietrasiak N."/>
        </authorList>
    </citation>
    <scope>NUCLEOTIDE SEQUENCE</scope>
    <source>
        <strain evidence="10">CPER-KK1</strain>
    </source>
</reference>
<keyword evidence="2" id="KW-0815">Transposition</keyword>
<evidence type="ECO:0000256" key="1">
    <source>
        <dbReference type="ARBA" id="ARBA00008761"/>
    </source>
</evidence>
<organism evidence="10 11">
    <name type="scientific">Symplocastrum torsivum CPER-KK1</name>
    <dbReference type="NCBI Taxonomy" id="450513"/>
    <lineage>
        <taxon>Bacteria</taxon>
        <taxon>Bacillati</taxon>
        <taxon>Cyanobacteriota</taxon>
        <taxon>Cyanophyceae</taxon>
        <taxon>Oscillatoriophycideae</taxon>
        <taxon>Oscillatoriales</taxon>
        <taxon>Microcoleaceae</taxon>
        <taxon>Symplocastrum</taxon>
    </lineage>
</organism>
<keyword evidence="6" id="KW-0233">DNA recombination</keyword>
<dbReference type="Proteomes" id="UP000753908">
    <property type="component" value="Unassembled WGS sequence"/>
</dbReference>
<feature type="domain" description="Transposase putative helix-turn-helix" evidence="9">
    <location>
        <begin position="1"/>
        <end position="45"/>
    </location>
</feature>
<feature type="domain" description="Probable transposase IS891/IS1136/IS1341" evidence="7">
    <location>
        <begin position="189"/>
        <end position="289"/>
    </location>
</feature>
<keyword evidence="5" id="KW-0238">DNA-binding</keyword>
<dbReference type="GO" id="GO:0046872">
    <property type="term" value="F:metal ion binding"/>
    <property type="evidence" value="ECO:0007669"/>
    <property type="project" value="UniProtKB-KW"/>
</dbReference>
<evidence type="ECO:0000313" key="11">
    <source>
        <dbReference type="Proteomes" id="UP000753908"/>
    </source>
</evidence>
<evidence type="ECO:0000256" key="2">
    <source>
        <dbReference type="ARBA" id="ARBA00022578"/>
    </source>
</evidence>
<dbReference type="GO" id="GO:0032196">
    <property type="term" value="P:transposition"/>
    <property type="evidence" value="ECO:0007669"/>
    <property type="project" value="UniProtKB-KW"/>
</dbReference>
<dbReference type="Pfam" id="PF01385">
    <property type="entry name" value="OrfB_IS605"/>
    <property type="match status" value="1"/>
</dbReference>
<protein>
    <submittedName>
        <fullName evidence="10">Transposase</fullName>
    </submittedName>
</protein>
<dbReference type="AlphaFoldDB" id="A0A951UD41"/>